<keyword evidence="2" id="KW-1185">Reference proteome</keyword>
<accession>A0AAF0UXL6</accession>
<gene>
    <name evidence="1" type="ORF">MTR67_046558</name>
</gene>
<protein>
    <submittedName>
        <fullName evidence="1">Uncharacterized protein</fullName>
    </submittedName>
</protein>
<sequence>MKEFGVRLLYKDEAELGIEIRRADMKRPVAPLQINKDGTLGTLTMKGTCFLKKGLAKELGADWETENKTSDSACEGHMFPLFFVRTTRLFARERFMKELGCYKFTEKRQSVIPKGIDHAQTLAISLLLWHEWRGSWSEVEVLNIVGVVDVVNREGTHRAATIHANLEFRVILHMKGTYFLCLRKRFAKDCLTEQRELFPGIKRIPLELCELELELSKEMNLPIFAIRNIEL</sequence>
<organism evidence="1 2">
    <name type="scientific">Solanum verrucosum</name>
    <dbReference type="NCBI Taxonomy" id="315347"/>
    <lineage>
        <taxon>Eukaryota</taxon>
        <taxon>Viridiplantae</taxon>
        <taxon>Streptophyta</taxon>
        <taxon>Embryophyta</taxon>
        <taxon>Tracheophyta</taxon>
        <taxon>Spermatophyta</taxon>
        <taxon>Magnoliopsida</taxon>
        <taxon>eudicotyledons</taxon>
        <taxon>Gunneridae</taxon>
        <taxon>Pentapetalae</taxon>
        <taxon>asterids</taxon>
        <taxon>lamiids</taxon>
        <taxon>Solanales</taxon>
        <taxon>Solanaceae</taxon>
        <taxon>Solanoideae</taxon>
        <taxon>Solaneae</taxon>
        <taxon>Solanum</taxon>
    </lineage>
</organism>
<dbReference type="EMBL" id="CP133622">
    <property type="protein sequence ID" value="WMV53173.1"/>
    <property type="molecule type" value="Genomic_DNA"/>
</dbReference>
<dbReference type="AlphaFoldDB" id="A0AAF0UXL6"/>
<dbReference type="Proteomes" id="UP001234989">
    <property type="component" value="Chromosome 11"/>
</dbReference>
<reference evidence="1" key="1">
    <citation type="submission" date="2023-08" db="EMBL/GenBank/DDBJ databases">
        <title>A de novo genome assembly of Solanum verrucosum Schlechtendal, a Mexican diploid species geographically isolated from the other diploid A-genome species in potato relatives.</title>
        <authorList>
            <person name="Hosaka K."/>
        </authorList>
    </citation>
    <scope>NUCLEOTIDE SEQUENCE</scope>
    <source>
        <tissue evidence="1">Young leaves</tissue>
    </source>
</reference>
<name>A0AAF0UXL6_SOLVR</name>
<evidence type="ECO:0000313" key="2">
    <source>
        <dbReference type="Proteomes" id="UP001234989"/>
    </source>
</evidence>
<proteinExistence type="predicted"/>
<evidence type="ECO:0000313" key="1">
    <source>
        <dbReference type="EMBL" id="WMV53173.1"/>
    </source>
</evidence>